<evidence type="ECO:0000313" key="10">
    <source>
        <dbReference type="EMBL" id="HGZ43377.1"/>
    </source>
</evidence>
<dbReference type="FunFam" id="1.20.140.10:FF:000001">
    <property type="entry name" value="Acyl-CoA dehydrogenase"/>
    <property type="match status" value="1"/>
</dbReference>
<comment type="caution">
    <text evidence="10">The sequence shown here is derived from an EMBL/GenBank/DDBJ whole genome shotgun (WGS) entry which is preliminary data.</text>
</comment>
<dbReference type="InterPro" id="IPR006089">
    <property type="entry name" value="Acyl-CoA_DH_CS"/>
</dbReference>
<keyword evidence="4 6" id="KW-0274">FAD</keyword>
<dbReference type="EMBL" id="DSQF01000017">
    <property type="protein sequence ID" value="HGZ43377.1"/>
    <property type="molecule type" value="Genomic_DNA"/>
</dbReference>
<dbReference type="PIRSF" id="PIRSF016578">
    <property type="entry name" value="HsaA"/>
    <property type="match status" value="1"/>
</dbReference>
<dbReference type="GO" id="GO:0050660">
    <property type="term" value="F:flavin adenine dinucleotide binding"/>
    <property type="evidence" value="ECO:0007669"/>
    <property type="project" value="InterPro"/>
</dbReference>
<comment type="similarity">
    <text evidence="2 6">Belongs to the acyl-CoA dehydrogenase family.</text>
</comment>
<evidence type="ECO:0000256" key="3">
    <source>
        <dbReference type="ARBA" id="ARBA00022630"/>
    </source>
</evidence>
<organism evidence="10">
    <name type="scientific">Eiseniibacteriota bacterium</name>
    <dbReference type="NCBI Taxonomy" id="2212470"/>
    <lineage>
        <taxon>Bacteria</taxon>
        <taxon>Candidatus Eiseniibacteriota</taxon>
    </lineage>
</organism>
<dbReference type="InterPro" id="IPR036250">
    <property type="entry name" value="AcylCo_DH-like_C"/>
</dbReference>
<evidence type="ECO:0000256" key="2">
    <source>
        <dbReference type="ARBA" id="ARBA00009347"/>
    </source>
</evidence>
<dbReference type="InterPro" id="IPR006091">
    <property type="entry name" value="Acyl-CoA_Oxase/DH_mid-dom"/>
</dbReference>
<dbReference type="PROSITE" id="PS00072">
    <property type="entry name" value="ACYL_COA_DH_1"/>
    <property type="match status" value="1"/>
</dbReference>
<dbReference type="GO" id="GO:0003995">
    <property type="term" value="F:acyl-CoA dehydrogenase activity"/>
    <property type="evidence" value="ECO:0007669"/>
    <property type="project" value="InterPro"/>
</dbReference>
<gene>
    <name evidence="10" type="ORF">ENR23_08135</name>
</gene>
<comment type="cofactor">
    <cofactor evidence="1 6">
        <name>FAD</name>
        <dbReference type="ChEBI" id="CHEBI:57692"/>
    </cofactor>
</comment>
<feature type="domain" description="Acyl-CoA oxidase/dehydrogenase middle" evidence="8">
    <location>
        <begin position="124"/>
        <end position="220"/>
    </location>
</feature>
<feature type="domain" description="Acyl-CoA dehydrogenase/oxidase C-terminal" evidence="7">
    <location>
        <begin position="232"/>
        <end position="379"/>
    </location>
</feature>
<keyword evidence="5 6" id="KW-0560">Oxidoreductase</keyword>
<dbReference type="InterPro" id="IPR009100">
    <property type="entry name" value="AcylCoA_DH/oxidase_NM_dom_sf"/>
</dbReference>
<dbReference type="Pfam" id="PF02771">
    <property type="entry name" value="Acyl-CoA_dh_N"/>
    <property type="match status" value="1"/>
</dbReference>
<evidence type="ECO:0000259" key="7">
    <source>
        <dbReference type="Pfam" id="PF00441"/>
    </source>
</evidence>
<dbReference type="Pfam" id="PF02770">
    <property type="entry name" value="Acyl-CoA_dh_M"/>
    <property type="match status" value="1"/>
</dbReference>
<reference evidence="10" key="1">
    <citation type="journal article" date="2020" name="mSystems">
        <title>Genome- and Community-Level Interaction Insights into Carbon Utilization and Element Cycling Functions of Hydrothermarchaeota in Hydrothermal Sediment.</title>
        <authorList>
            <person name="Zhou Z."/>
            <person name="Liu Y."/>
            <person name="Xu W."/>
            <person name="Pan J."/>
            <person name="Luo Z.H."/>
            <person name="Li M."/>
        </authorList>
    </citation>
    <scope>NUCLEOTIDE SEQUENCE [LARGE SCALE GENOMIC DNA]</scope>
    <source>
        <strain evidence="10">SpSt-381</strain>
    </source>
</reference>
<keyword evidence="3 6" id="KW-0285">Flavoprotein</keyword>
<feature type="domain" description="Acyl-CoA dehydrogenase/oxidase N-terminal" evidence="9">
    <location>
        <begin position="6"/>
        <end position="120"/>
    </location>
</feature>
<dbReference type="Gene3D" id="1.20.140.10">
    <property type="entry name" value="Butyryl-CoA Dehydrogenase, subunit A, domain 3"/>
    <property type="match status" value="1"/>
</dbReference>
<dbReference type="InterPro" id="IPR009075">
    <property type="entry name" value="AcylCo_DH/oxidase_C"/>
</dbReference>
<dbReference type="AlphaFoldDB" id="A0A832IAA5"/>
<protein>
    <submittedName>
        <fullName evidence="10">Acyl-CoA dehydrogenase</fullName>
    </submittedName>
</protein>
<dbReference type="Gene3D" id="1.10.540.10">
    <property type="entry name" value="Acyl-CoA dehydrogenase/oxidase, N-terminal domain"/>
    <property type="match status" value="1"/>
</dbReference>
<accession>A0A832IAA5</accession>
<proteinExistence type="inferred from homology"/>
<dbReference type="SUPFAM" id="SSF47203">
    <property type="entry name" value="Acyl-CoA dehydrogenase C-terminal domain-like"/>
    <property type="match status" value="1"/>
</dbReference>
<dbReference type="InterPro" id="IPR037069">
    <property type="entry name" value="AcylCoA_DH/ox_N_sf"/>
</dbReference>
<evidence type="ECO:0000256" key="5">
    <source>
        <dbReference type="ARBA" id="ARBA00023002"/>
    </source>
</evidence>
<dbReference type="Pfam" id="PF00441">
    <property type="entry name" value="Acyl-CoA_dh_1"/>
    <property type="match status" value="1"/>
</dbReference>
<evidence type="ECO:0000259" key="8">
    <source>
        <dbReference type="Pfam" id="PF02770"/>
    </source>
</evidence>
<dbReference type="InterPro" id="IPR013786">
    <property type="entry name" value="AcylCoA_DH/ox_N"/>
</dbReference>
<evidence type="ECO:0000256" key="4">
    <source>
        <dbReference type="ARBA" id="ARBA00022827"/>
    </source>
</evidence>
<evidence type="ECO:0000256" key="6">
    <source>
        <dbReference type="RuleBase" id="RU362125"/>
    </source>
</evidence>
<dbReference type="PANTHER" id="PTHR43884">
    <property type="entry name" value="ACYL-COA DEHYDROGENASE"/>
    <property type="match status" value="1"/>
</dbReference>
<dbReference type="PANTHER" id="PTHR43884:SF12">
    <property type="entry name" value="ISOVALERYL-COA DEHYDROGENASE, MITOCHONDRIAL-RELATED"/>
    <property type="match status" value="1"/>
</dbReference>
<sequence length="382" mass="41653">MDFTHTPEQRELYAAIRDFARDELNHDLEARDHAGTFPRELWRRCAEFGLLGLPVPAAYGGQGQDLLTTTIAMEALGHGCRDNGLVFSLNAQMWAVQMPLVHYGSEEQKRAWLPKLVAGEAIGAHAITEPGAGSDVFSLAARAEPVAGGYRLNGRKTFSTNAPIADVALAFAYLERGDGRPRALTAFLVPRGTPGVTFSEPIPKMGLRTSPMGDVVLEDCVVPESARLGPEGAGMRIFNSAMEWERACIFAGHLGAMQRLMEDCIAYAKQRRQFGQPIAKFESVAGRIADMKVAIDAGRFLLYRVGWLAGQGRNAVLEAAVAKLFVSETHVKAALDALQLHGGYGYTKEYPIEREVRDALSGTLYSGTSEMQRRIIARCLGL</sequence>
<dbReference type="Gene3D" id="2.40.110.10">
    <property type="entry name" value="Butyryl-CoA Dehydrogenase, subunit A, domain 2"/>
    <property type="match status" value="1"/>
</dbReference>
<dbReference type="SUPFAM" id="SSF56645">
    <property type="entry name" value="Acyl-CoA dehydrogenase NM domain-like"/>
    <property type="match status" value="1"/>
</dbReference>
<evidence type="ECO:0000256" key="1">
    <source>
        <dbReference type="ARBA" id="ARBA00001974"/>
    </source>
</evidence>
<evidence type="ECO:0000259" key="9">
    <source>
        <dbReference type="Pfam" id="PF02771"/>
    </source>
</evidence>
<dbReference type="PROSITE" id="PS00073">
    <property type="entry name" value="ACYL_COA_DH_2"/>
    <property type="match status" value="1"/>
</dbReference>
<dbReference type="InterPro" id="IPR046373">
    <property type="entry name" value="Acyl-CoA_Oxase/DH_mid-dom_sf"/>
</dbReference>
<name>A0A832IAA5_UNCEI</name>